<sequence length="666" mass="75129">MDGSTGFVPREFSGTTKITDRGIRNHFSKSVSPWRPLAELIWNGFDAKAKHVTVNIDTNNLGGVESITVLDDGHGIDVDGSDSSFFNFRDSKKKRSHDVHGEKGIGRLYFHKICNRADWYTKSSGIDAKLTVHSAALDKVEASTIPSGSQHALLSNLVSGTCVELTRFSEPYLSHENIVKCLSLEFGWYLAINPSKTITLNGEKILPPDHRSATISLNIDGQLFEVKLIHWADKPTSGKSYIYYTSSKDKVVDYALSSLNQKPGYHTTLAARSAWFDASEVDNDSLNLSFDTLTQTKIWKSLQKQISDFGQEHYKKFLVSKADEQLEQLEIDGELPSFEGASKGYAEWRLGHLKNILRVILISDPKVFKDSNKKQRKLVIRLLDRLAISNENDAIFEVLESVLDLDDSSMRVFSDQIRTAKLNNIVSTIEKLQRREDAISRISEIMLHHYKDVLETPDLQGVIEANTWLFGSQYETIGAEETTFTKIAQNLRDKVKGIDHVSEDDVEDGATVAGANRQTDLFLVRRSMQHDSINNQPYFKCVIIEIKRPSIALNKNHLRQIDDYAGILAKHPSYQGIQTRYEIILLGRKISAVDYDIGERLEQLADRNDPGLVGAGLIKKYVKTWQSIVEEFRLSNHYLLNTLQSQRDVLEESKVELLTNLQAGAH</sequence>
<name>A0A1L7NFZ4_PSEPU</name>
<dbReference type="EMBL" id="AP015029">
    <property type="protein sequence ID" value="BAW24332.1"/>
    <property type="molecule type" value="Genomic_DNA"/>
</dbReference>
<protein>
    <submittedName>
        <fullName evidence="1">DNA mismatch repair protein</fullName>
    </submittedName>
</protein>
<organism evidence="1 2">
    <name type="scientific">Pseudomonas putida</name>
    <name type="common">Arthrobacter siderocapsulatus</name>
    <dbReference type="NCBI Taxonomy" id="303"/>
    <lineage>
        <taxon>Bacteria</taxon>
        <taxon>Pseudomonadati</taxon>
        <taxon>Pseudomonadota</taxon>
        <taxon>Gammaproteobacteria</taxon>
        <taxon>Pseudomonadales</taxon>
        <taxon>Pseudomonadaceae</taxon>
        <taxon>Pseudomonas</taxon>
    </lineage>
</organism>
<reference evidence="1 2" key="1">
    <citation type="submission" date="2015-11" db="EMBL/GenBank/DDBJ databases">
        <title>Complete genome sequencing of a biphenyl-degrading bacterium, Pseudomonas putida KF715 (=NBRC110667).</title>
        <authorList>
            <person name="Suenaga H."/>
            <person name="Fujihara N."/>
            <person name="Watanabe T."/>
            <person name="Hirose J."/>
            <person name="Kimura N."/>
            <person name="Yamazoe A."/>
            <person name="Hosoyama A."/>
            <person name="Shimodaira J."/>
            <person name="Furukawa K."/>
        </authorList>
    </citation>
    <scope>NUCLEOTIDE SEQUENCE [LARGE SCALE GENOMIC DNA]</scope>
    <source>
        <strain evidence="1 2">KF715</strain>
    </source>
</reference>
<evidence type="ECO:0000313" key="1">
    <source>
        <dbReference type="EMBL" id="BAW24332.1"/>
    </source>
</evidence>
<proteinExistence type="predicted"/>
<evidence type="ECO:0000313" key="2">
    <source>
        <dbReference type="Proteomes" id="UP000218731"/>
    </source>
</evidence>
<dbReference type="RefSeq" id="WP_096426492.1">
    <property type="nucleotide sequence ID" value="NZ_AP015029.1"/>
</dbReference>
<gene>
    <name evidence="1" type="ORF">KF715C_ch37590</name>
</gene>
<dbReference type="SUPFAM" id="SSF55874">
    <property type="entry name" value="ATPase domain of HSP90 chaperone/DNA topoisomerase II/histidine kinase"/>
    <property type="match status" value="1"/>
</dbReference>
<dbReference type="Proteomes" id="UP000218731">
    <property type="component" value="Chromosome 1"/>
</dbReference>
<accession>A0A1L7NFZ4</accession>
<dbReference type="Pfam" id="PF13589">
    <property type="entry name" value="HATPase_c_3"/>
    <property type="match status" value="1"/>
</dbReference>
<dbReference type="Gene3D" id="3.30.565.10">
    <property type="entry name" value="Histidine kinase-like ATPase, C-terminal domain"/>
    <property type="match status" value="1"/>
</dbReference>
<dbReference type="InterPro" id="IPR036890">
    <property type="entry name" value="HATPase_C_sf"/>
</dbReference>
<dbReference type="AlphaFoldDB" id="A0A1L7NFZ4"/>